<feature type="chain" id="PRO_5013389496" description="Secreted protein" evidence="1">
    <location>
        <begin position="22"/>
        <end position="130"/>
    </location>
</feature>
<accession>A0A1X0CYX7</accession>
<evidence type="ECO:0000313" key="3">
    <source>
        <dbReference type="Proteomes" id="UP000192801"/>
    </source>
</evidence>
<organism evidence="2 3">
    <name type="scientific">Mycolicibacterium insubricum</name>
    <dbReference type="NCBI Taxonomy" id="444597"/>
    <lineage>
        <taxon>Bacteria</taxon>
        <taxon>Bacillati</taxon>
        <taxon>Actinomycetota</taxon>
        <taxon>Actinomycetes</taxon>
        <taxon>Mycobacteriales</taxon>
        <taxon>Mycobacteriaceae</taxon>
        <taxon>Mycolicibacterium</taxon>
    </lineage>
</organism>
<gene>
    <name evidence="2" type="ORF">BST26_18740</name>
</gene>
<comment type="caution">
    <text evidence="2">The sequence shown here is derived from an EMBL/GenBank/DDBJ whole genome shotgun (WGS) entry which is preliminary data.</text>
</comment>
<protein>
    <recommendedName>
        <fullName evidence="4">Secreted protein</fullName>
    </recommendedName>
</protein>
<dbReference type="EMBL" id="MVHS01000063">
    <property type="protein sequence ID" value="ORA65356.1"/>
    <property type="molecule type" value="Genomic_DNA"/>
</dbReference>
<keyword evidence="1" id="KW-0732">Signal</keyword>
<evidence type="ECO:0000313" key="2">
    <source>
        <dbReference type="EMBL" id="ORA65356.1"/>
    </source>
</evidence>
<dbReference type="Proteomes" id="UP000192801">
    <property type="component" value="Unassembled WGS sequence"/>
</dbReference>
<sequence length="130" mass="13439">MFGCLAVAGITAVMGAGIALADDAINGVFAMDGADLSQVTVNTTCGPDGCSGTAQSNVGWIAPIALDHGVWRFQYTRPDAFICPNGNYAPVTVYYAVNPQTKQGVMSADSNGECPGGVVQQTMFSFHQVA</sequence>
<name>A0A1X0CYX7_9MYCO</name>
<keyword evidence="3" id="KW-1185">Reference proteome</keyword>
<evidence type="ECO:0008006" key="4">
    <source>
        <dbReference type="Google" id="ProtNLM"/>
    </source>
</evidence>
<dbReference type="STRING" id="444597.BST26_18740"/>
<reference evidence="2 3" key="1">
    <citation type="submission" date="2016-12" db="EMBL/GenBank/DDBJ databases">
        <title>The new phylogeny of genus Mycobacterium.</title>
        <authorList>
            <person name="Tortoli E."/>
            <person name="Trovato A."/>
            <person name="Cirillo D.M."/>
        </authorList>
    </citation>
    <scope>NUCLEOTIDE SEQUENCE [LARGE SCALE GENOMIC DNA]</scope>
    <source>
        <strain evidence="2 3">DSM 45130</strain>
    </source>
</reference>
<evidence type="ECO:0000256" key="1">
    <source>
        <dbReference type="SAM" id="SignalP"/>
    </source>
</evidence>
<dbReference type="AlphaFoldDB" id="A0A1X0CYX7"/>
<proteinExistence type="predicted"/>
<feature type="signal peptide" evidence="1">
    <location>
        <begin position="1"/>
        <end position="21"/>
    </location>
</feature>